<dbReference type="RefSeq" id="XP_026603678.1">
    <property type="nucleotide sequence ID" value="XM_026747846.1"/>
</dbReference>
<protein>
    <submittedName>
        <fullName evidence="3">Uncharacterized protein</fullName>
    </submittedName>
</protein>
<feature type="region of interest" description="Disordered" evidence="1">
    <location>
        <begin position="148"/>
        <end position="168"/>
    </location>
</feature>
<evidence type="ECO:0000256" key="2">
    <source>
        <dbReference type="SAM" id="SignalP"/>
    </source>
</evidence>
<dbReference type="AlphaFoldDB" id="A0A3D8RY90"/>
<name>A0A3D8RY90_9EURO</name>
<gene>
    <name evidence="3" type="ORF">DSM5745_05830</name>
</gene>
<evidence type="ECO:0000313" key="4">
    <source>
        <dbReference type="Proteomes" id="UP000256690"/>
    </source>
</evidence>
<feature type="compositionally biased region" description="Polar residues" evidence="1">
    <location>
        <begin position="154"/>
        <end position="165"/>
    </location>
</feature>
<feature type="chain" id="PRO_5017807004" evidence="2">
    <location>
        <begin position="18"/>
        <end position="176"/>
    </location>
</feature>
<keyword evidence="2" id="KW-0732">Signal</keyword>
<organism evidence="3 4">
    <name type="scientific">Aspergillus mulundensis</name>
    <dbReference type="NCBI Taxonomy" id="1810919"/>
    <lineage>
        <taxon>Eukaryota</taxon>
        <taxon>Fungi</taxon>
        <taxon>Dikarya</taxon>
        <taxon>Ascomycota</taxon>
        <taxon>Pezizomycotina</taxon>
        <taxon>Eurotiomycetes</taxon>
        <taxon>Eurotiomycetidae</taxon>
        <taxon>Eurotiales</taxon>
        <taxon>Aspergillaceae</taxon>
        <taxon>Aspergillus</taxon>
        <taxon>Aspergillus subgen. Nidulantes</taxon>
    </lineage>
</organism>
<evidence type="ECO:0000313" key="3">
    <source>
        <dbReference type="EMBL" id="RDW78978.1"/>
    </source>
</evidence>
<feature type="signal peptide" evidence="2">
    <location>
        <begin position="1"/>
        <end position="17"/>
    </location>
</feature>
<dbReference type="EMBL" id="PVWQ01000006">
    <property type="protein sequence ID" value="RDW78978.1"/>
    <property type="molecule type" value="Genomic_DNA"/>
</dbReference>
<keyword evidence="4" id="KW-1185">Reference proteome</keyword>
<accession>A0A3D8RY90</accession>
<comment type="caution">
    <text evidence="3">The sequence shown here is derived from an EMBL/GenBank/DDBJ whole genome shotgun (WGS) entry which is preliminary data.</text>
</comment>
<reference evidence="3 4" key="1">
    <citation type="journal article" date="2018" name="IMA Fungus">
        <title>IMA Genome-F 9: Draft genome sequence of Annulohypoxylon stygium, Aspergillus mulundensis, Berkeleyomyces basicola (syn. Thielaviopsis basicola), Ceratocystis smalleyi, two Cercospora beticola strains, Coleophoma cylindrospora, Fusarium fracticaudum, Phialophora cf. hyalina, and Morchella septimelata.</title>
        <authorList>
            <person name="Wingfield B.D."/>
            <person name="Bills G.F."/>
            <person name="Dong Y."/>
            <person name="Huang W."/>
            <person name="Nel W.J."/>
            <person name="Swalarsk-Parry B.S."/>
            <person name="Vaghefi N."/>
            <person name="Wilken P.M."/>
            <person name="An Z."/>
            <person name="de Beer Z.W."/>
            <person name="De Vos L."/>
            <person name="Chen L."/>
            <person name="Duong T.A."/>
            <person name="Gao Y."/>
            <person name="Hammerbacher A."/>
            <person name="Kikkert J.R."/>
            <person name="Li Y."/>
            <person name="Li H."/>
            <person name="Li K."/>
            <person name="Li Q."/>
            <person name="Liu X."/>
            <person name="Ma X."/>
            <person name="Naidoo K."/>
            <person name="Pethybridge S.J."/>
            <person name="Sun J."/>
            <person name="Steenkamp E.T."/>
            <person name="van der Nest M.A."/>
            <person name="van Wyk S."/>
            <person name="Wingfield M.J."/>
            <person name="Xiong C."/>
            <person name="Yue Q."/>
            <person name="Zhang X."/>
        </authorList>
    </citation>
    <scope>NUCLEOTIDE SEQUENCE [LARGE SCALE GENOMIC DNA]</scope>
    <source>
        <strain evidence="3 4">DSM 5745</strain>
    </source>
</reference>
<sequence length="176" mass="19483">MRFSIVAIVAFVASSTALDFDGPVWNAVNFATDQQFGFSYALSFSPWTICKHERLLVKKQVLIEYLLHRTVNTDPARFYLYLKNPDSSICREVGENNAVDTSQPGSHTHTIVRNTVQGGHIAAGNTDGPFHLYSENFQLVFSPNTISNGGGCSQPGSTPNHTPNYYSDPFSIVDYQ</sequence>
<evidence type="ECO:0000256" key="1">
    <source>
        <dbReference type="SAM" id="MobiDB-lite"/>
    </source>
</evidence>
<dbReference type="GeneID" id="38116200"/>
<proteinExistence type="predicted"/>
<dbReference type="Proteomes" id="UP000256690">
    <property type="component" value="Unassembled WGS sequence"/>
</dbReference>